<organism evidence="1 3">
    <name type="scientific">Cucumis melo var. makuwa</name>
    <name type="common">Oriental melon</name>
    <dbReference type="NCBI Taxonomy" id="1194695"/>
    <lineage>
        <taxon>Eukaryota</taxon>
        <taxon>Viridiplantae</taxon>
        <taxon>Streptophyta</taxon>
        <taxon>Embryophyta</taxon>
        <taxon>Tracheophyta</taxon>
        <taxon>Spermatophyta</taxon>
        <taxon>Magnoliopsida</taxon>
        <taxon>eudicotyledons</taxon>
        <taxon>Gunneridae</taxon>
        <taxon>Pentapetalae</taxon>
        <taxon>rosids</taxon>
        <taxon>fabids</taxon>
        <taxon>Cucurbitales</taxon>
        <taxon>Cucurbitaceae</taxon>
        <taxon>Benincaseae</taxon>
        <taxon>Cucumis</taxon>
    </lineage>
</organism>
<evidence type="ECO:0000313" key="4">
    <source>
        <dbReference type="Proteomes" id="UP000321947"/>
    </source>
</evidence>
<sequence>MKAMNSVALPIIGLVKQTATRLGGWKGPVDFVVVKMEDFDVPNEFKMISAMQLDKSPIKEEPPSTAILLGTLRKLGETVPKDTLHYQVRATKTEGLEATCVTRLRAYEFPVAPFNLTDTKGGKGCFVKRQINVLGHVVEFHQIEEGKKKIVATFLQRGTSSLTELFKEEDIQWGENLKCQAAFNGLKQAMVEGPSLGVANVTKPPKVEAEQFNYMLGEYLHHFVDGRQKNWVQLPNVSQFGYSAQDKFANQEKRSFKADGGEVDQKRCPIEFEWMTKLSINDKTTPCDYLSTWNRKNIEESKKSLLAESNLYDDWPRSRVGKLKKMDPKAYLRNFSIELKDIVVFKMELGLTRGRSRARVGT</sequence>
<gene>
    <name evidence="2" type="ORF">E5676_scaffold1032G00090</name>
    <name evidence="1" type="ORF">E6C27_scaffold269G002970</name>
</gene>
<dbReference type="AlphaFoldDB" id="A0A5A7SRU0"/>
<reference evidence="3 4" key="1">
    <citation type="submission" date="2019-08" db="EMBL/GenBank/DDBJ databases">
        <title>Draft genome sequences of two oriental melons (Cucumis melo L. var makuwa).</title>
        <authorList>
            <person name="Kwon S.-Y."/>
        </authorList>
    </citation>
    <scope>NUCLEOTIDE SEQUENCE [LARGE SCALE GENOMIC DNA]</scope>
    <source>
        <strain evidence="4">cv. Chang Bougi</strain>
        <strain evidence="3">cv. SW 3</strain>
        <tissue evidence="1">Leaf</tissue>
    </source>
</reference>
<accession>A0A5A7SRU0</accession>
<proteinExistence type="predicted"/>
<dbReference type="Proteomes" id="UP000321393">
    <property type="component" value="Unassembled WGS sequence"/>
</dbReference>
<dbReference type="SUPFAM" id="SSF56672">
    <property type="entry name" value="DNA/RNA polymerases"/>
    <property type="match status" value="1"/>
</dbReference>
<name>A0A5A7SRU0_CUCMM</name>
<evidence type="ECO:0000313" key="3">
    <source>
        <dbReference type="Proteomes" id="UP000321393"/>
    </source>
</evidence>
<dbReference type="EMBL" id="SSTD01008174">
    <property type="protein sequence ID" value="TYK17081.1"/>
    <property type="molecule type" value="Genomic_DNA"/>
</dbReference>
<dbReference type="EMBL" id="SSTE01020983">
    <property type="protein sequence ID" value="KAA0033153.1"/>
    <property type="molecule type" value="Genomic_DNA"/>
</dbReference>
<protein>
    <submittedName>
        <fullName evidence="1">Uncharacterized protein</fullName>
    </submittedName>
</protein>
<evidence type="ECO:0000313" key="1">
    <source>
        <dbReference type="EMBL" id="KAA0033153.1"/>
    </source>
</evidence>
<comment type="caution">
    <text evidence="1">The sequence shown here is derived from an EMBL/GenBank/DDBJ whole genome shotgun (WGS) entry which is preliminary data.</text>
</comment>
<evidence type="ECO:0000313" key="2">
    <source>
        <dbReference type="EMBL" id="TYK17081.1"/>
    </source>
</evidence>
<dbReference type="InterPro" id="IPR043502">
    <property type="entry name" value="DNA/RNA_pol_sf"/>
</dbReference>
<dbReference type="Proteomes" id="UP000321947">
    <property type="component" value="Unassembled WGS sequence"/>
</dbReference>